<comment type="catalytic activity">
    <reaction evidence="6">
        <text>L-seryl-[protein] + ATP = O-phospho-L-seryl-[protein] + ADP + H(+)</text>
        <dbReference type="Rhea" id="RHEA:17989"/>
        <dbReference type="Rhea" id="RHEA-COMP:9863"/>
        <dbReference type="Rhea" id="RHEA-COMP:11604"/>
        <dbReference type="ChEBI" id="CHEBI:15378"/>
        <dbReference type="ChEBI" id="CHEBI:29999"/>
        <dbReference type="ChEBI" id="CHEBI:30616"/>
        <dbReference type="ChEBI" id="CHEBI:83421"/>
        <dbReference type="ChEBI" id="CHEBI:456216"/>
        <dbReference type="EC" id="2.7.11.1"/>
    </reaction>
</comment>
<keyword evidence="4" id="KW-0325">Glycoprotein</keyword>
<evidence type="ECO:0000256" key="5">
    <source>
        <dbReference type="ARBA" id="ARBA00047899"/>
    </source>
</evidence>
<dbReference type="InterPro" id="IPR032872">
    <property type="entry name" value="WAK_assoc_C"/>
</dbReference>
<accession>A0A8J4W489</accession>
<reference evidence="10" key="1">
    <citation type="submission" date="2020-03" db="EMBL/GenBank/DDBJ databases">
        <title>Castanea mollissima Vanexum genome sequencing.</title>
        <authorList>
            <person name="Staton M."/>
        </authorList>
    </citation>
    <scope>NUCLEOTIDE SEQUENCE</scope>
    <source>
        <tissue evidence="10">Leaf</tissue>
    </source>
</reference>
<dbReference type="PANTHER" id="PTHR33138">
    <property type="entry name" value="OS01G0690200 PROTEIN"/>
    <property type="match status" value="1"/>
</dbReference>
<evidence type="ECO:0000256" key="4">
    <source>
        <dbReference type="ARBA" id="ARBA00023180"/>
    </source>
</evidence>
<evidence type="ECO:0000313" key="10">
    <source>
        <dbReference type="EMBL" id="KAF3970826.1"/>
    </source>
</evidence>
<feature type="domain" description="Wall-associated receptor kinase C-terminal" evidence="9">
    <location>
        <begin position="154"/>
        <end position="243"/>
    </location>
</feature>
<dbReference type="Pfam" id="PF13947">
    <property type="entry name" value="GUB_WAK_bind"/>
    <property type="match status" value="1"/>
</dbReference>
<evidence type="ECO:0000256" key="6">
    <source>
        <dbReference type="ARBA" id="ARBA00048679"/>
    </source>
</evidence>
<sequence length="268" mass="30443">MSQFLSYLLFLSFFFFFFINSLATNSSPLCLPHDCGNVTIRYPFWDLDKFISDQQYCGYPGFGVRCQNGEAVLGLSDDQNYYVKDINYTGYTGTLTLVDIDATTNQMCPRPRQNFSLETLPHLNYSSMNLNLSFYFNCTSYPPTVPSIPCLNISSKRSYVFVENHETVDFDWSKNCEEKVVVPVRHIQTEINIVDLIARFGEAMNDGFVLDWGRVKDCVTCEDSGGFCGYNATAKEYLCFCTDSNSCKASKGTLPWSISRVNNLCYIS</sequence>
<dbReference type="Proteomes" id="UP000737018">
    <property type="component" value="Unassembled WGS sequence"/>
</dbReference>
<keyword evidence="3 7" id="KW-0732">Signal</keyword>
<dbReference type="GO" id="GO:0016020">
    <property type="term" value="C:membrane"/>
    <property type="evidence" value="ECO:0007669"/>
    <property type="project" value="UniProtKB-SubCell"/>
</dbReference>
<evidence type="ECO:0000256" key="2">
    <source>
        <dbReference type="ARBA" id="ARBA00012513"/>
    </source>
</evidence>
<evidence type="ECO:0000259" key="8">
    <source>
        <dbReference type="Pfam" id="PF13947"/>
    </source>
</evidence>
<dbReference type="InterPro" id="IPR025287">
    <property type="entry name" value="WAK_GUB"/>
</dbReference>
<comment type="subcellular location">
    <subcellularLocation>
        <location evidence="1">Membrane</location>
        <topology evidence="1">Single-pass membrane protein</topology>
    </subcellularLocation>
</comment>
<dbReference type="PANTHER" id="PTHR33138:SF1">
    <property type="entry name" value="OS01G0113900 PROTEIN"/>
    <property type="match status" value="1"/>
</dbReference>
<evidence type="ECO:0000256" key="1">
    <source>
        <dbReference type="ARBA" id="ARBA00004167"/>
    </source>
</evidence>
<protein>
    <recommendedName>
        <fullName evidence="2">non-specific serine/threonine protein kinase</fullName>
        <ecNumber evidence="2">2.7.11.1</ecNumber>
    </recommendedName>
</protein>
<dbReference type="EC" id="2.7.11.1" evidence="2"/>
<dbReference type="AlphaFoldDB" id="A0A8J4W489"/>
<comment type="caution">
    <text evidence="10">The sequence shown here is derived from an EMBL/GenBank/DDBJ whole genome shotgun (WGS) entry which is preliminary data.</text>
</comment>
<feature type="domain" description="Wall-associated receptor kinase galacturonan-binding" evidence="8">
    <location>
        <begin position="30"/>
        <end position="97"/>
    </location>
</feature>
<dbReference type="OrthoDB" id="635050at2759"/>
<comment type="catalytic activity">
    <reaction evidence="5">
        <text>L-threonyl-[protein] + ATP = O-phospho-L-threonyl-[protein] + ADP + H(+)</text>
        <dbReference type="Rhea" id="RHEA:46608"/>
        <dbReference type="Rhea" id="RHEA-COMP:11060"/>
        <dbReference type="Rhea" id="RHEA-COMP:11605"/>
        <dbReference type="ChEBI" id="CHEBI:15378"/>
        <dbReference type="ChEBI" id="CHEBI:30013"/>
        <dbReference type="ChEBI" id="CHEBI:30616"/>
        <dbReference type="ChEBI" id="CHEBI:61977"/>
        <dbReference type="ChEBI" id="CHEBI:456216"/>
        <dbReference type="EC" id="2.7.11.1"/>
    </reaction>
</comment>
<name>A0A8J4W489_9ROSI</name>
<dbReference type="GO" id="GO:0030247">
    <property type="term" value="F:polysaccharide binding"/>
    <property type="evidence" value="ECO:0007669"/>
    <property type="project" value="InterPro"/>
</dbReference>
<proteinExistence type="predicted"/>
<evidence type="ECO:0000259" key="9">
    <source>
        <dbReference type="Pfam" id="PF14380"/>
    </source>
</evidence>
<keyword evidence="11" id="KW-1185">Reference proteome</keyword>
<organism evidence="10 11">
    <name type="scientific">Castanea mollissima</name>
    <name type="common">Chinese chestnut</name>
    <dbReference type="NCBI Taxonomy" id="60419"/>
    <lineage>
        <taxon>Eukaryota</taxon>
        <taxon>Viridiplantae</taxon>
        <taxon>Streptophyta</taxon>
        <taxon>Embryophyta</taxon>
        <taxon>Tracheophyta</taxon>
        <taxon>Spermatophyta</taxon>
        <taxon>Magnoliopsida</taxon>
        <taxon>eudicotyledons</taxon>
        <taxon>Gunneridae</taxon>
        <taxon>Pentapetalae</taxon>
        <taxon>rosids</taxon>
        <taxon>fabids</taxon>
        <taxon>Fagales</taxon>
        <taxon>Fagaceae</taxon>
        <taxon>Castanea</taxon>
    </lineage>
</organism>
<evidence type="ECO:0000256" key="3">
    <source>
        <dbReference type="ARBA" id="ARBA00022729"/>
    </source>
</evidence>
<gene>
    <name evidence="10" type="ORF">CMV_005505</name>
</gene>
<evidence type="ECO:0000313" key="11">
    <source>
        <dbReference type="Proteomes" id="UP000737018"/>
    </source>
</evidence>
<feature type="chain" id="PRO_5035295972" description="non-specific serine/threonine protein kinase" evidence="7">
    <location>
        <begin position="24"/>
        <end position="268"/>
    </location>
</feature>
<dbReference type="EMBL" id="JRKL02000495">
    <property type="protein sequence ID" value="KAF3970826.1"/>
    <property type="molecule type" value="Genomic_DNA"/>
</dbReference>
<evidence type="ECO:0000256" key="7">
    <source>
        <dbReference type="SAM" id="SignalP"/>
    </source>
</evidence>
<feature type="signal peptide" evidence="7">
    <location>
        <begin position="1"/>
        <end position="23"/>
    </location>
</feature>
<dbReference type="Pfam" id="PF14380">
    <property type="entry name" value="WAK_assoc"/>
    <property type="match status" value="1"/>
</dbReference>
<dbReference type="GO" id="GO:0004674">
    <property type="term" value="F:protein serine/threonine kinase activity"/>
    <property type="evidence" value="ECO:0007669"/>
    <property type="project" value="UniProtKB-EC"/>
</dbReference>